<keyword evidence="2" id="KW-1185">Reference proteome</keyword>
<name>A0ABN6Y788_9MICO</name>
<dbReference type="EMBL" id="AP027732">
    <property type="protein sequence ID" value="BDZ51871.1"/>
    <property type="molecule type" value="Genomic_DNA"/>
</dbReference>
<protein>
    <submittedName>
        <fullName evidence="1">Uncharacterized protein</fullName>
    </submittedName>
</protein>
<dbReference type="Proteomes" id="UP001321486">
    <property type="component" value="Chromosome"/>
</dbReference>
<proteinExistence type="predicted"/>
<accession>A0ABN6Y788</accession>
<sequence>MLTRDAYSDRMTAQLRLVERPDGVRGPIASESDVHFFCIGRDRWTIYDRRVDPAAPGAFLGRLRRVAGLFEVSFADPDRPRAYCASLNDSRSQFVGHQAPARRPALRLV</sequence>
<organism evidence="1 2">
    <name type="scientific">Frondihabitans sucicola</name>
    <dbReference type="NCBI Taxonomy" id="1268041"/>
    <lineage>
        <taxon>Bacteria</taxon>
        <taxon>Bacillati</taxon>
        <taxon>Actinomycetota</taxon>
        <taxon>Actinomycetes</taxon>
        <taxon>Micrococcales</taxon>
        <taxon>Microbacteriaceae</taxon>
        <taxon>Frondihabitans</taxon>
    </lineage>
</organism>
<evidence type="ECO:0000313" key="2">
    <source>
        <dbReference type="Proteomes" id="UP001321486"/>
    </source>
</evidence>
<reference evidence="2" key="1">
    <citation type="journal article" date="2019" name="Int. J. Syst. Evol. Microbiol.">
        <title>The Global Catalogue of Microorganisms (GCM) 10K type strain sequencing project: providing services to taxonomists for standard genome sequencing and annotation.</title>
        <authorList>
            <consortium name="The Broad Institute Genomics Platform"/>
            <consortium name="The Broad Institute Genome Sequencing Center for Infectious Disease"/>
            <person name="Wu L."/>
            <person name="Ma J."/>
        </authorList>
    </citation>
    <scope>NUCLEOTIDE SEQUENCE [LARGE SCALE GENOMIC DNA]</scope>
    <source>
        <strain evidence="2">NBRC 108728</strain>
    </source>
</reference>
<gene>
    <name evidence="1" type="ORF">GCM10025867_41120</name>
</gene>
<evidence type="ECO:0000313" key="1">
    <source>
        <dbReference type="EMBL" id="BDZ51871.1"/>
    </source>
</evidence>